<reference evidence="2 3" key="1">
    <citation type="journal article" date="2014" name="Nat. Commun.">
        <title>Multiple recent horizontal transfers of a large genomic region in cheese making fungi.</title>
        <authorList>
            <person name="Cheeseman K."/>
            <person name="Ropars J."/>
            <person name="Renault P."/>
            <person name="Dupont J."/>
            <person name="Gouzy J."/>
            <person name="Branca A."/>
            <person name="Abraham A.L."/>
            <person name="Ceppi M."/>
            <person name="Conseiller E."/>
            <person name="Debuchy R."/>
            <person name="Malagnac F."/>
            <person name="Goarin A."/>
            <person name="Silar P."/>
            <person name="Lacoste S."/>
            <person name="Sallet E."/>
            <person name="Bensimon A."/>
            <person name="Giraud T."/>
            <person name="Brygoo Y."/>
        </authorList>
    </citation>
    <scope>NUCLEOTIDE SEQUENCE [LARGE SCALE GENOMIC DNA]</scope>
    <source>
        <strain evidence="3">FM 013</strain>
    </source>
</reference>
<feature type="region of interest" description="Disordered" evidence="1">
    <location>
        <begin position="79"/>
        <end position="105"/>
    </location>
</feature>
<dbReference type="EMBL" id="HG793148">
    <property type="protein sequence ID" value="CRL25428.1"/>
    <property type="molecule type" value="Genomic_DNA"/>
</dbReference>
<dbReference type="Proteomes" id="UP000053732">
    <property type="component" value="Unassembled WGS sequence"/>
</dbReference>
<evidence type="ECO:0000256" key="1">
    <source>
        <dbReference type="SAM" id="MobiDB-lite"/>
    </source>
</evidence>
<proteinExistence type="predicted"/>
<sequence>MDDPSHSPGQEKEGDQQASVLPHCPAIKETKAHLGTVPFQPVLEVLADLERDGHKFAVPAARLVGLYRRLWESRVSKHIDGEKLEQSNRSLKEDGTRLRNERHTAVESSRERLVSLFDDWNYPSRPKMVELPDVAREERETACSELP</sequence>
<organism evidence="2 3">
    <name type="scientific">Penicillium camemberti (strain FM 013)</name>
    <dbReference type="NCBI Taxonomy" id="1429867"/>
    <lineage>
        <taxon>Eukaryota</taxon>
        <taxon>Fungi</taxon>
        <taxon>Dikarya</taxon>
        <taxon>Ascomycota</taxon>
        <taxon>Pezizomycotina</taxon>
        <taxon>Eurotiomycetes</taxon>
        <taxon>Eurotiomycetidae</taxon>
        <taxon>Eurotiales</taxon>
        <taxon>Aspergillaceae</taxon>
        <taxon>Penicillium</taxon>
    </lineage>
</organism>
<gene>
    <name evidence="2" type="ORF">PCAMFM013_S015g000014</name>
</gene>
<evidence type="ECO:0000313" key="3">
    <source>
        <dbReference type="Proteomes" id="UP000053732"/>
    </source>
</evidence>
<name>A0A0G4PGG6_PENC3</name>
<feature type="region of interest" description="Disordered" evidence="1">
    <location>
        <begin position="1"/>
        <end position="22"/>
    </location>
</feature>
<keyword evidence="3" id="KW-1185">Reference proteome</keyword>
<accession>A0A0G4PGG6</accession>
<evidence type="ECO:0000313" key="2">
    <source>
        <dbReference type="EMBL" id="CRL25428.1"/>
    </source>
</evidence>
<protein>
    <submittedName>
        <fullName evidence="2">Str. FM013</fullName>
    </submittedName>
</protein>
<dbReference type="AlphaFoldDB" id="A0A0G4PGG6"/>